<keyword evidence="2" id="KW-1185">Reference proteome</keyword>
<evidence type="ECO:0000313" key="1">
    <source>
        <dbReference type="EMBL" id="UXH76118.1"/>
    </source>
</evidence>
<dbReference type="InterPro" id="IPR021250">
    <property type="entry name" value="DUF2789"/>
</dbReference>
<dbReference type="EMBL" id="CP104562">
    <property type="protein sequence ID" value="UXH76118.1"/>
    <property type="molecule type" value="Genomic_DNA"/>
</dbReference>
<dbReference type="Pfam" id="PF10982">
    <property type="entry name" value="DUF2789"/>
    <property type="match status" value="1"/>
</dbReference>
<organism evidence="1 2">
    <name type="scientific">Roseateles amylovorans</name>
    <dbReference type="NCBI Taxonomy" id="2978473"/>
    <lineage>
        <taxon>Bacteria</taxon>
        <taxon>Pseudomonadati</taxon>
        <taxon>Pseudomonadota</taxon>
        <taxon>Betaproteobacteria</taxon>
        <taxon>Burkholderiales</taxon>
        <taxon>Sphaerotilaceae</taxon>
        <taxon>Roseateles</taxon>
    </lineage>
</organism>
<dbReference type="Proteomes" id="UP001064933">
    <property type="component" value="Chromosome"/>
</dbReference>
<reference evidence="1" key="1">
    <citation type="submission" date="2022-10" db="EMBL/GenBank/DDBJ databases">
        <title>Characterization and whole genome sequencing of a new Roseateles species, isolated from fresh water.</title>
        <authorList>
            <person name="Guliayeva D.Y."/>
            <person name="Akhremchuk A.E."/>
            <person name="Sikolenko M.A."/>
            <person name="Valentovich L.N."/>
            <person name="Sidarenka A.V."/>
        </authorList>
    </citation>
    <scope>NUCLEOTIDE SEQUENCE</scope>
    <source>
        <strain evidence="1">BIM B-1768</strain>
    </source>
</reference>
<protein>
    <submittedName>
        <fullName evidence="1">DUF2789 domain-containing protein</fullName>
    </submittedName>
</protein>
<gene>
    <name evidence="1" type="ORF">N4261_13655</name>
</gene>
<dbReference type="Gene3D" id="1.10.10.1130">
    <property type="entry name" value="Uncharacterised protein PF10982, DUF2789"/>
    <property type="match status" value="1"/>
</dbReference>
<sequence length="76" mass="8806">MESTHHQFYELFEQLGLPSSEQEICDFIDRHPLPGDVKITQAPFWTEQQAALLKELLKQDADWAVVVDHLNVALHH</sequence>
<evidence type="ECO:0000313" key="2">
    <source>
        <dbReference type="Proteomes" id="UP001064933"/>
    </source>
</evidence>
<dbReference type="InterPro" id="IPR038086">
    <property type="entry name" value="DUF2789_sf"/>
</dbReference>
<proteinExistence type="predicted"/>
<accession>A0ABY6AT65</accession>
<name>A0ABY6AT65_9BURK</name>
<dbReference type="RefSeq" id="WP_261755850.1">
    <property type="nucleotide sequence ID" value="NZ_CP104562.2"/>
</dbReference>